<dbReference type="GO" id="GO:0016616">
    <property type="term" value="F:oxidoreductase activity, acting on the CH-OH group of donors, NAD or NADP as acceptor"/>
    <property type="evidence" value="ECO:0007669"/>
    <property type="project" value="TreeGrafter"/>
</dbReference>
<dbReference type="PANTHER" id="PTHR10366">
    <property type="entry name" value="NAD DEPENDENT EPIMERASE/DEHYDRATASE"/>
    <property type="match status" value="1"/>
</dbReference>
<dbReference type="SUPFAM" id="SSF51735">
    <property type="entry name" value="NAD(P)-binding Rossmann-fold domains"/>
    <property type="match status" value="1"/>
</dbReference>
<evidence type="ECO:0000313" key="4">
    <source>
        <dbReference type="EMBL" id="KIJ37200.1"/>
    </source>
</evidence>
<dbReference type="InterPro" id="IPR001509">
    <property type="entry name" value="Epimerase_deHydtase"/>
</dbReference>
<name>A0A0C9VI49_SPHS4</name>
<protein>
    <recommendedName>
        <fullName evidence="3">NAD-dependent epimerase/dehydratase domain-containing protein</fullName>
    </recommendedName>
</protein>
<comment type="similarity">
    <text evidence="2">Belongs to the NAD(P)-dependent epimerase/dehydratase family. Dihydroflavonol-4-reductase subfamily.</text>
</comment>
<dbReference type="Pfam" id="PF01370">
    <property type="entry name" value="Epimerase"/>
    <property type="match status" value="1"/>
</dbReference>
<dbReference type="PANTHER" id="PTHR10366:SF564">
    <property type="entry name" value="STEROL-4-ALPHA-CARBOXYLATE 3-DEHYDROGENASE, DECARBOXYLATING"/>
    <property type="match status" value="1"/>
</dbReference>
<gene>
    <name evidence="4" type="ORF">M422DRAFT_260364</name>
</gene>
<sequence length="360" mass="39600">MAPLKVLITGASGFLATWVVKENISRGYFVRGTVRNPAKGDYLKNLYGDKFEYVIVEDMGKDGAFDEAVKDVDAVIHTASPFYYNVKDPQELIGPSVNGTKSIMTSILKHGTKVKRVVLTSAFAAMAPILKPGTVPTRYDESCWSNGAVEDVEKDGLESHPLQVYEASKVLAEKAAWDFVGKHKNEIAWDLITLLTPYIYGPIIYQSPNPASLNTSSTRVLNFLRNDPPRSAEDLVAPAGSFVDVRDAAWAHAEAVTHPTLGNKDAQAAFEHGKGRITLVSCQYCWQDVADALIDATISVPESMPRGEKGAGKRTTHISLVTSTRAREELGLKFRSMTETFADTLNDFQEKGWIEIRTKN</sequence>
<dbReference type="EMBL" id="KN837171">
    <property type="protein sequence ID" value="KIJ37200.1"/>
    <property type="molecule type" value="Genomic_DNA"/>
</dbReference>
<dbReference type="InterPro" id="IPR036291">
    <property type="entry name" value="NAD(P)-bd_dom_sf"/>
</dbReference>
<evidence type="ECO:0000259" key="3">
    <source>
        <dbReference type="Pfam" id="PF01370"/>
    </source>
</evidence>
<feature type="domain" description="NAD-dependent epimerase/dehydratase" evidence="3">
    <location>
        <begin position="6"/>
        <end position="262"/>
    </location>
</feature>
<dbReference type="InterPro" id="IPR050425">
    <property type="entry name" value="NAD(P)_dehydrat-like"/>
</dbReference>
<dbReference type="AlphaFoldDB" id="A0A0C9VI49"/>
<organism evidence="4 5">
    <name type="scientific">Sphaerobolus stellatus (strain SS14)</name>
    <dbReference type="NCBI Taxonomy" id="990650"/>
    <lineage>
        <taxon>Eukaryota</taxon>
        <taxon>Fungi</taxon>
        <taxon>Dikarya</taxon>
        <taxon>Basidiomycota</taxon>
        <taxon>Agaricomycotina</taxon>
        <taxon>Agaricomycetes</taxon>
        <taxon>Phallomycetidae</taxon>
        <taxon>Geastrales</taxon>
        <taxon>Sphaerobolaceae</taxon>
        <taxon>Sphaerobolus</taxon>
    </lineage>
</organism>
<evidence type="ECO:0000256" key="1">
    <source>
        <dbReference type="ARBA" id="ARBA00023002"/>
    </source>
</evidence>
<reference evidence="4 5" key="1">
    <citation type="submission" date="2014-06" db="EMBL/GenBank/DDBJ databases">
        <title>Evolutionary Origins and Diversification of the Mycorrhizal Mutualists.</title>
        <authorList>
            <consortium name="DOE Joint Genome Institute"/>
            <consortium name="Mycorrhizal Genomics Consortium"/>
            <person name="Kohler A."/>
            <person name="Kuo A."/>
            <person name="Nagy L.G."/>
            <person name="Floudas D."/>
            <person name="Copeland A."/>
            <person name="Barry K.W."/>
            <person name="Cichocki N."/>
            <person name="Veneault-Fourrey C."/>
            <person name="LaButti K."/>
            <person name="Lindquist E.A."/>
            <person name="Lipzen A."/>
            <person name="Lundell T."/>
            <person name="Morin E."/>
            <person name="Murat C."/>
            <person name="Riley R."/>
            <person name="Ohm R."/>
            <person name="Sun H."/>
            <person name="Tunlid A."/>
            <person name="Henrissat B."/>
            <person name="Grigoriev I.V."/>
            <person name="Hibbett D.S."/>
            <person name="Martin F."/>
        </authorList>
    </citation>
    <scope>NUCLEOTIDE SEQUENCE [LARGE SCALE GENOMIC DNA]</scope>
    <source>
        <strain evidence="4 5">SS14</strain>
    </source>
</reference>
<dbReference type="HOGENOM" id="CLU_007383_9_2_1"/>
<keyword evidence="1" id="KW-0560">Oxidoreductase</keyword>
<dbReference type="OrthoDB" id="2735536at2759"/>
<proteinExistence type="inferred from homology"/>
<dbReference type="Proteomes" id="UP000054279">
    <property type="component" value="Unassembled WGS sequence"/>
</dbReference>
<dbReference type="Gene3D" id="3.40.50.720">
    <property type="entry name" value="NAD(P)-binding Rossmann-like Domain"/>
    <property type="match status" value="1"/>
</dbReference>
<accession>A0A0C9VI49</accession>
<evidence type="ECO:0000313" key="5">
    <source>
        <dbReference type="Proteomes" id="UP000054279"/>
    </source>
</evidence>
<keyword evidence="5" id="KW-1185">Reference proteome</keyword>
<evidence type="ECO:0000256" key="2">
    <source>
        <dbReference type="ARBA" id="ARBA00023445"/>
    </source>
</evidence>